<proteinExistence type="predicted"/>
<name>A0AAV7MMR1_PLEWA</name>
<keyword evidence="3" id="KW-1185">Reference proteome</keyword>
<comment type="caution">
    <text evidence="2">The sequence shown here is derived from an EMBL/GenBank/DDBJ whole genome shotgun (WGS) entry which is preliminary data.</text>
</comment>
<organism evidence="2 3">
    <name type="scientific">Pleurodeles waltl</name>
    <name type="common">Iberian ribbed newt</name>
    <dbReference type="NCBI Taxonomy" id="8319"/>
    <lineage>
        <taxon>Eukaryota</taxon>
        <taxon>Metazoa</taxon>
        <taxon>Chordata</taxon>
        <taxon>Craniata</taxon>
        <taxon>Vertebrata</taxon>
        <taxon>Euteleostomi</taxon>
        <taxon>Amphibia</taxon>
        <taxon>Batrachia</taxon>
        <taxon>Caudata</taxon>
        <taxon>Salamandroidea</taxon>
        <taxon>Salamandridae</taxon>
        <taxon>Pleurodelinae</taxon>
        <taxon>Pleurodeles</taxon>
    </lineage>
</organism>
<evidence type="ECO:0000256" key="1">
    <source>
        <dbReference type="SAM" id="MobiDB-lite"/>
    </source>
</evidence>
<evidence type="ECO:0000313" key="2">
    <source>
        <dbReference type="EMBL" id="KAJ1104647.1"/>
    </source>
</evidence>
<dbReference type="AlphaFoldDB" id="A0AAV7MMR1"/>
<dbReference type="Proteomes" id="UP001066276">
    <property type="component" value="Chromosome 9"/>
</dbReference>
<accession>A0AAV7MMR1</accession>
<feature type="region of interest" description="Disordered" evidence="1">
    <location>
        <begin position="32"/>
        <end position="51"/>
    </location>
</feature>
<reference evidence="2" key="1">
    <citation type="journal article" date="2022" name="bioRxiv">
        <title>Sequencing and chromosome-scale assembly of the giantPleurodeles waltlgenome.</title>
        <authorList>
            <person name="Brown T."/>
            <person name="Elewa A."/>
            <person name="Iarovenko S."/>
            <person name="Subramanian E."/>
            <person name="Araus A.J."/>
            <person name="Petzold A."/>
            <person name="Susuki M."/>
            <person name="Suzuki K.-i.T."/>
            <person name="Hayashi T."/>
            <person name="Toyoda A."/>
            <person name="Oliveira C."/>
            <person name="Osipova E."/>
            <person name="Leigh N.D."/>
            <person name="Simon A."/>
            <person name="Yun M.H."/>
        </authorList>
    </citation>
    <scope>NUCLEOTIDE SEQUENCE</scope>
    <source>
        <strain evidence="2">20211129_DDA</strain>
        <tissue evidence="2">Liver</tissue>
    </source>
</reference>
<dbReference type="EMBL" id="JANPWB010000013">
    <property type="protein sequence ID" value="KAJ1104647.1"/>
    <property type="molecule type" value="Genomic_DNA"/>
</dbReference>
<protein>
    <submittedName>
        <fullName evidence="2">Uncharacterized protein</fullName>
    </submittedName>
</protein>
<sequence length="80" mass="8099">MGRGLADRPHAQEHVLAQTSAALTGAVSVSSHGSVEGLGASRRCHRPGAALPRGRACHEHRIGRAAATASGSTVGCYTKA</sequence>
<evidence type="ECO:0000313" key="3">
    <source>
        <dbReference type="Proteomes" id="UP001066276"/>
    </source>
</evidence>
<gene>
    <name evidence="2" type="ORF">NDU88_002057</name>
</gene>